<reference evidence="1 2" key="1">
    <citation type="submission" date="2020-04" db="EMBL/GenBank/DDBJ databases">
        <authorList>
            <person name="Klaysubun C."/>
            <person name="Duangmal K."/>
            <person name="Lipun K."/>
        </authorList>
    </citation>
    <scope>NUCLEOTIDE SEQUENCE [LARGE SCALE GENOMIC DNA]</scope>
    <source>
        <strain evidence="1 2">DSM 45300</strain>
    </source>
</reference>
<protein>
    <recommendedName>
        <fullName evidence="3">Amidinotransferase</fullName>
    </recommendedName>
</protein>
<evidence type="ECO:0000313" key="2">
    <source>
        <dbReference type="Proteomes" id="UP000586918"/>
    </source>
</evidence>
<comment type="caution">
    <text evidence="1">The sequence shown here is derived from an EMBL/GenBank/DDBJ whole genome shotgun (WGS) entry which is preliminary data.</text>
</comment>
<gene>
    <name evidence="1" type="ORF">HF519_04910</name>
</gene>
<dbReference type="EMBL" id="JAAXKZ010000010">
    <property type="protein sequence ID" value="NMH90936.1"/>
    <property type="molecule type" value="Genomic_DNA"/>
</dbReference>
<organism evidence="1 2">
    <name type="scientific">Pseudonocardia bannensis</name>
    <dbReference type="NCBI Taxonomy" id="630973"/>
    <lineage>
        <taxon>Bacteria</taxon>
        <taxon>Bacillati</taxon>
        <taxon>Actinomycetota</taxon>
        <taxon>Actinomycetes</taxon>
        <taxon>Pseudonocardiales</taxon>
        <taxon>Pseudonocardiaceae</taxon>
        <taxon>Pseudonocardia</taxon>
    </lineage>
</organism>
<name>A0A848DEC6_9PSEU</name>
<evidence type="ECO:0000313" key="1">
    <source>
        <dbReference type="EMBL" id="NMH90936.1"/>
    </source>
</evidence>
<sequence length="155" mass="16585">MPRSFATAAPAERTATRRHHLMCPPTCFAVEYAINPWRAPAGFPRVTEPVFVDEGEGERRAHVEAARVLGRPVVTLELVDPRYHHLDTVIAVLDSTTIAYLPEAFTAASRAVLPAQAPRLAAALAGRGVVPVPVDVSELLKGGGGPECCTLEVRA</sequence>
<dbReference type="Proteomes" id="UP000586918">
    <property type="component" value="Unassembled WGS sequence"/>
</dbReference>
<accession>A0A848DEC6</accession>
<dbReference type="AlphaFoldDB" id="A0A848DEC6"/>
<proteinExistence type="predicted"/>
<evidence type="ECO:0008006" key="3">
    <source>
        <dbReference type="Google" id="ProtNLM"/>
    </source>
</evidence>
<dbReference type="SUPFAM" id="SSF55909">
    <property type="entry name" value="Pentein"/>
    <property type="match status" value="1"/>
</dbReference>
<keyword evidence="2" id="KW-1185">Reference proteome</keyword>
<dbReference type="Gene3D" id="3.75.10.10">
    <property type="entry name" value="L-arginine/glycine Amidinotransferase, Chain A"/>
    <property type="match status" value="1"/>
</dbReference>